<evidence type="ECO:0000256" key="6">
    <source>
        <dbReference type="ARBA" id="ARBA00023136"/>
    </source>
</evidence>
<dbReference type="STRING" id="88036.D8SGR8"/>
<keyword evidence="5 7" id="KW-1133">Transmembrane helix</keyword>
<comment type="similarity">
    <text evidence="2">Belongs to the PA-phosphatase related phosphoesterase family.</text>
</comment>
<keyword evidence="3 7" id="KW-0812">Transmembrane</keyword>
<dbReference type="GO" id="GO:0016020">
    <property type="term" value="C:membrane"/>
    <property type="evidence" value="ECO:0000318"/>
    <property type="project" value="GO_Central"/>
</dbReference>
<evidence type="ECO:0000256" key="3">
    <source>
        <dbReference type="ARBA" id="ARBA00022692"/>
    </source>
</evidence>
<comment type="subcellular location">
    <subcellularLocation>
        <location evidence="1">Membrane</location>
        <topology evidence="1">Multi-pass membrane protein</topology>
    </subcellularLocation>
</comment>
<dbReference type="GO" id="GO:0008195">
    <property type="term" value="F:phosphatidate phosphatase activity"/>
    <property type="evidence" value="ECO:0000318"/>
    <property type="project" value="GO_Central"/>
</dbReference>
<keyword evidence="6 7" id="KW-0472">Membrane</keyword>
<evidence type="ECO:0000313" key="9">
    <source>
        <dbReference type="EMBL" id="EFJ16251.1"/>
    </source>
</evidence>
<reference evidence="9 10" key="1">
    <citation type="journal article" date="2011" name="Science">
        <title>The Selaginella genome identifies genetic changes associated with the evolution of vascular plants.</title>
        <authorList>
            <person name="Banks J.A."/>
            <person name="Nishiyama T."/>
            <person name="Hasebe M."/>
            <person name="Bowman J.L."/>
            <person name="Gribskov M."/>
            <person name="dePamphilis C."/>
            <person name="Albert V.A."/>
            <person name="Aono N."/>
            <person name="Aoyama T."/>
            <person name="Ambrose B.A."/>
            <person name="Ashton N.W."/>
            <person name="Axtell M.J."/>
            <person name="Barker E."/>
            <person name="Barker M.S."/>
            <person name="Bennetzen J.L."/>
            <person name="Bonawitz N.D."/>
            <person name="Chapple C."/>
            <person name="Cheng C."/>
            <person name="Correa L.G."/>
            <person name="Dacre M."/>
            <person name="DeBarry J."/>
            <person name="Dreyer I."/>
            <person name="Elias M."/>
            <person name="Engstrom E.M."/>
            <person name="Estelle M."/>
            <person name="Feng L."/>
            <person name="Finet C."/>
            <person name="Floyd S.K."/>
            <person name="Frommer W.B."/>
            <person name="Fujita T."/>
            <person name="Gramzow L."/>
            <person name="Gutensohn M."/>
            <person name="Harholt J."/>
            <person name="Hattori M."/>
            <person name="Heyl A."/>
            <person name="Hirai T."/>
            <person name="Hiwatashi Y."/>
            <person name="Ishikawa M."/>
            <person name="Iwata M."/>
            <person name="Karol K.G."/>
            <person name="Koehler B."/>
            <person name="Kolukisaoglu U."/>
            <person name="Kubo M."/>
            <person name="Kurata T."/>
            <person name="Lalonde S."/>
            <person name="Li K."/>
            <person name="Li Y."/>
            <person name="Litt A."/>
            <person name="Lyons E."/>
            <person name="Manning G."/>
            <person name="Maruyama T."/>
            <person name="Michael T.P."/>
            <person name="Mikami K."/>
            <person name="Miyazaki S."/>
            <person name="Morinaga S."/>
            <person name="Murata T."/>
            <person name="Mueller-Roeber B."/>
            <person name="Nelson D.R."/>
            <person name="Obara M."/>
            <person name="Oguri Y."/>
            <person name="Olmstead R.G."/>
            <person name="Onodera N."/>
            <person name="Petersen B.L."/>
            <person name="Pils B."/>
            <person name="Prigge M."/>
            <person name="Rensing S.A."/>
            <person name="Riano-Pachon D.M."/>
            <person name="Roberts A.W."/>
            <person name="Sato Y."/>
            <person name="Scheller H.V."/>
            <person name="Schulz B."/>
            <person name="Schulz C."/>
            <person name="Shakirov E.V."/>
            <person name="Shibagaki N."/>
            <person name="Shinohara N."/>
            <person name="Shippen D.E."/>
            <person name="Soerensen I."/>
            <person name="Sotooka R."/>
            <person name="Sugimoto N."/>
            <person name="Sugita M."/>
            <person name="Sumikawa N."/>
            <person name="Tanurdzic M."/>
            <person name="Theissen G."/>
            <person name="Ulvskov P."/>
            <person name="Wakazuki S."/>
            <person name="Weng J.K."/>
            <person name="Willats W.W."/>
            <person name="Wipf D."/>
            <person name="Wolf P.G."/>
            <person name="Yang L."/>
            <person name="Zimmer A.D."/>
            <person name="Zhu Q."/>
            <person name="Mitros T."/>
            <person name="Hellsten U."/>
            <person name="Loque D."/>
            <person name="Otillar R."/>
            <person name="Salamov A."/>
            <person name="Schmutz J."/>
            <person name="Shapiro H."/>
            <person name="Lindquist E."/>
            <person name="Lucas S."/>
            <person name="Rokhsar D."/>
            <person name="Grigoriev I.V."/>
        </authorList>
    </citation>
    <scope>NUCLEOTIDE SEQUENCE [LARGE SCALE GENOMIC DNA]</scope>
</reference>
<dbReference type="InParanoid" id="D8SGR8"/>
<dbReference type="Proteomes" id="UP000001514">
    <property type="component" value="Unassembled WGS sequence"/>
</dbReference>
<evidence type="ECO:0000256" key="1">
    <source>
        <dbReference type="ARBA" id="ARBA00004141"/>
    </source>
</evidence>
<protein>
    <recommendedName>
        <fullName evidence="8">Phosphatidic acid phosphatase type 2/haloperoxidase domain-containing protein</fullName>
    </recommendedName>
</protein>
<feature type="transmembrane region" description="Helical" evidence="7">
    <location>
        <begin position="189"/>
        <end position="208"/>
    </location>
</feature>
<dbReference type="Pfam" id="PF01569">
    <property type="entry name" value="PAP2"/>
    <property type="match status" value="1"/>
</dbReference>
<feature type="transmembrane region" description="Helical" evidence="7">
    <location>
        <begin position="59"/>
        <end position="82"/>
    </location>
</feature>
<dbReference type="SUPFAM" id="SSF48317">
    <property type="entry name" value="Acid phosphatase/Vanadium-dependent haloperoxidase"/>
    <property type="match status" value="1"/>
</dbReference>
<dbReference type="FunFam" id="1.20.144.10:FF:000001">
    <property type="entry name" value="Lipid phosphate phosphatase 2"/>
    <property type="match status" value="1"/>
</dbReference>
<dbReference type="OMA" id="PWWDLRS"/>
<dbReference type="GO" id="GO:0006644">
    <property type="term" value="P:phospholipid metabolic process"/>
    <property type="evidence" value="ECO:0000318"/>
    <property type="project" value="GO_Central"/>
</dbReference>
<evidence type="ECO:0000256" key="4">
    <source>
        <dbReference type="ARBA" id="ARBA00022801"/>
    </source>
</evidence>
<evidence type="ECO:0000313" key="10">
    <source>
        <dbReference type="Proteomes" id="UP000001514"/>
    </source>
</evidence>
<dbReference type="GO" id="GO:0046839">
    <property type="term" value="P:phospholipid dephosphorylation"/>
    <property type="evidence" value="ECO:0000318"/>
    <property type="project" value="GO_Central"/>
</dbReference>
<evidence type="ECO:0000256" key="5">
    <source>
        <dbReference type="ARBA" id="ARBA00022989"/>
    </source>
</evidence>
<keyword evidence="10" id="KW-1185">Reference proteome</keyword>
<dbReference type="SMART" id="SM00014">
    <property type="entry name" value="acidPPc"/>
    <property type="match status" value="1"/>
</dbReference>
<dbReference type="AlphaFoldDB" id="D8SGR8"/>
<feature type="transmembrane region" description="Helical" evidence="7">
    <location>
        <begin position="220"/>
        <end position="240"/>
    </location>
</feature>
<dbReference type="InterPro" id="IPR036938">
    <property type="entry name" value="PAP2/HPO_sf"/>
</dbReference>
<proteinExistence type="inferred from homology"/>
<dbReference type="EMBL" id="GL377619">
    <property type="protein sequence ID" value="EFJ16251.1"/>
    <property type="molecule type" value="Genomic_DNA"/>
</dbReference>
<sequence length="241" mass="27324">MAGQIRAVCFPLFRFHLHDWLAIIFLLGMEALLLVIHPFKRYIGEPMIDDYKFPFNNNTIPVAAVPVIALVIPLIFIIGYYIRNRDLRDLHYGFLGLLFAVLITAVLTDAIKDAVGRPRPDFFWRCFPDGIPLYTTKTREVMCTGDKADIREGYKSFPSGHTSWSFAGLGYLSLYLAGKICAFDRQGRVAKLIIVVVPLLGATLVGISRVDDYWHHWQDVFAGAIIGTLCSTWFFFFSFCA</sequence>
<dbReference type="PANTHER" id="PTHR10165:SF203">
    <property type="entry name" value="LIPID PHOSPHATE PHOSPHATASE 3, CHLOROPLASTIC-RELATED"/>
    <property type="match status" value="1"/>
</dbReference>
<dbReference type="Gramene" id="EFJ16251">
    <property type="protein sequence ID" value="EFJ16251"/>
    <property type="gene ID" value="SELMODRAFT_116893"/>
</dbReference>
<dbReference type="InterPro" id="IPR000326">
    <property type="entry name" value="PAP2/HPO"/>
</dbReference>
<accession>D8SGR8</accession>
<keyword evidence="4" id="KW-0378">Hydrolase</keyword>
<dbReference type="PANTHER" id="PTHR10165">
    <property type="entry name" value="LIPID PHOSPHATE PHOSPHATASE"/>
    <property type="match status" value="1"/>
</dbReference>
<evidence type="ECO:0000256" key="7">
    <source>
        <dbReference type="SAM" id="Phobius"/>
    </source>
</evidence>
<dbReference type="CDD" id="cd03390">
    <property type="entry name" value="PAP2_containing_1_like"/>
    <property type="match status" value="1"/>
</dbReference>
<name>D8SGR8_SELML</name>
<feature type="domain" description="Phosphatidic acid phosphatase type 2/haloperoxidase" evidence="8">
    <location>
        <begin position="92"/>
        <end position="235"/>
    </location>
</feature>
<dbReference type="Gene3D" id="1.20.144.10">
    <property type="entry name" value="Phosphatidic acid phosphatase type 2/haloperoxidase"/>
    <property type="match status" value="1"/>
</dbReference>
<evidence type="ECO:0000259" key="8">
    <source>
        <dbReference type="SMART" id="SM00014"/>
    </source>
</evidence>
<feature type="transmembrane region" description="Helical" evidence="7">
    <location>
        <begin position="94"/>
        <end position="111"/>
    </location>
</feature>
<dbReference type="FunCoup" id="D8SGR8">
    <property type="interactions" value="3737"/>
</dbReference>
<organism evidence="10">
    <name type="scientific">Selaginella moellendorffii</name>
    <name type="common">Spikemoss</name>
    <dbReference type="NCBI Taxonomy" id="88036"/>
    <lineage>
        <taxon>Eukaryota</taxon>
        <taxon>Viridiplantae</taxon>
        <taxon>Streptophyta</taxon>
        <taxon>Embryophyta</taxon>
        <taxon>Tracheophyta</taxon>
        <taxon>Lycopodiopsida</taxon>
        <taxon>Selaginellales</taxon>
        <taxon>Selaginellaceae</taxon>
        <taxon>Selaginella</taxon>
    </lineage>
</organism>
<feature type="transmembrane region" description="Helical" evidence="7">
    <location>
        <begin position="164"/>
        <end position="182"/>
    </location>
</feature>
<feature type="transmembrane region" description="Helical" evidence="7">
    <location>
        <begin position="20"/>
        <end position="39"/>
    </location>
</feature>
<dbReference type="KEGG" id="smo:SELMODRAFT_116893"/>
<dbReference type="eggNOG" id="KOG3030">
    <property type="taxonomic scope" value="Eukaryota"/>
</dbReference>
<evidence type="ECO:0000256" key="2">
    <source>
        <dbReference type="ARBA" id="ARBA00008816"/>
    </source>
</evidence>
<dbReference type="InterPro" id="IPR043216">
    <property type="entry name" value="PAP-like"/>
</dbReference>
<dbReference type="HOGENOM" id="CLU_021458_5_1_1"/>
<gene>
    <name evidence="9" type="ORF">SELMODRAFT_116893</name>
</gene>
<dbReference type="OrthoDB" id="10030083at2759"/>